<keyword evidence="2" id="KW-0520">NAD</keyword>
<feature type="domain" description="Urocanase Rossmann-like" evidence="5">
    <location>
        <begin position="210"/>
        <end position="438"/>
    </location>
</feature>
<reference evidence="8" key="1">
    <citation type="submission" date="2020-11" db="EMBL/GenBank/DDBJ databases">
        <authorList>
            <person name="Tran Van P."/>
        </authorList>
    </citation>
    <scope>NUCLEOTIDE SEQUENCE</scope>
</reference>
<dbReference type="GO" id="GO:0019557">
    <property type="term" value="P:L-histidine catabolic process to glutamate and formate"/>
    <property type="evidence" value="ECO:0007669"/>
    <property type="project" value="UniProtKB-UniPathway"/>
</dbReference>
<comment type="cofactor">
    <cofactor evidence="1">
        <name>NAD(+)</name>
        <dbReference type="ChEBI" id="CHEBI:57540"/>
    </cofactor>
</comment>
<evidence type="ECO:0000259" key="5">
    <source>
        <dbReference type="Pfam" id="PF01175"/>
    </source>
</evidence>
<dbReference type="SUPFAM" id="SSF111326">
    <property type="entry name" value="Urocanase"/>
    <property type="match status" value="1"/>
</dbReference>
<name>A0A7R9BMM3_9CRUS</name>
<dbReference type="InterPro" id="IPR035401">
    <property type="entry name" value="Urocanase_C"/>
</dbReference>
<evidence type="ECO:0000259" key="7">
    <source>
        <dbReference type="Pfam" id="PF17392"/>
    </source>
</evidence>
<dbReference type="AlphaFoldDB" id="A0A7R9BMM3"/>
<evidence type="ECO:0000256" key="1">
    <source>
        <dbReference type="ARBA" id="ARBA00001911"/>
    </source>
</evidence>
<organism evidence="8">
    <name type="scientific">Notodromas monacha</name>
    <dbReference type="NCBI Taxonomy" id="399045"/>
    <lineage>
        <taxon>Eukaryota</taxon>
        <taxon>Metazoa</taxon>
        <taxon>Ecdysozoa</taxon>
        <taxon>Arthropoda</taxon>
        <taxon>Crustacea</taxon>
        <taxon>Oligostraca</taxon>
        <taxon>Ostracoda</taxon>
        <taxon>Podocopa</taxon>
        <taxon>Podocopida</taxon>
        <taxon>Cypridocopina</taxon>
        <taxon>Cypridoidea</taxon>
        <taxon>Cyprididae</taxon>
        <taxon>Notodromas</taxon>
    </lineage>
</organism>
<dbReference type="InterPro" id="IPR035400">
    <property type="entry name" value="Urocanase_N"/>
</dbReference>
<gene>
    <name evidence="8" type="ORF">NMOB1V02_LOCUS5859</name>
</gene>
<dbReference type="InterPro" id="IPR038364">
    <property type="entry name" value="Urocanase_central_sf"/>
</dbReference>
<dbReference type="OrthoDB" id="194468at2759"/>
<dbReference type="Gene3D" id="3.40.1770.10">
    <property type="entry name" value="Urocanase superfamily"/>
    <property type="match status" value="3"/>
</dbReference>
<dbReference type="PANTHER" id="PTHR12216">
    <property type="entry name" value="UROCANATE HYDRATASE"/>
    <property type="match status" value="1"/>
</dbReference>
<dbReference type="PIRSF" id="PIRSF001423">
    <property type="entry name" value="Urocanate_hydrat"/>
    <property type="match status" value="1"/>
</dbReference>
<sequence>MSFLATLAKGIPLDPLPPPQGSRDHSVPHAPVRNAPLSPEECKLAVRNALRYFPPEFHAVLGPEFAKELKDYGHIYMYRFRPTFPLRAYPITWYTAANLEGSAIMLMIMNNLDPAVAQFPHELVTYGGNGQFWLVMKYLSELQPTGTLVINSGHPAGIYPNLNPDTSPRAVISNGMVIPNYSKPEDYDRMFALGVTMYGQMTAGSYCYIGPQGIVHGTTITIMNAARKYLGTNDLRGKVFLTSGLGGMSGAQAKAAIIAGCIGLVAEVSEEALDKRFSQKWVMEKFGNVDDVIERVKQARKLKLSTSIAYLGNIVTLWERFVEEYKKTGVLLVDLGSDQTSCHNPFNGGYYPVQLSLREAQKEMRKNPEKFKALVEESLRRQVKAINFLADQGLHFWDYGNAFLLQASRAGADVGQSDPTGAHGPQIKFRYPSYIQDILGDVFALGFGPYRWVCTSGDPKDLEITDEIAACLLQNLVADPQVDKDVRSQYADNLKWVLEAGRNKMVVGSQARILYSDRVGRMKLAQQFNEAIKSKEIKTDTPPISVCMQADMAIQNCIGDAFRGATWVSIHNGGGVGWGEVINGGFGLLLDGSEAAAKRAQFMLSWDVMNGVSRRSWAGSKLAQKACMTAMSQCSGMKITVPFEVEDDSVLTIDGI</sequence>
<dbReference type="Pfam" id="PF17392">
    <property type="entry name" value="Urocanase_C"/>
    <property type="match status" value="2"/>
</dbReference>
<dbReference type="GO" id="GO:0019556">
    <property type="term" value="P:L-histidine catabolic process to glutamate and formamide"/>
    <property type="evidence" value="ECO:0007669"/>
    <property type="project" value="UniProtKB-UniPathway"/>
</dbReference>
<dbReference type="Pfam" id="PF01175">
    <property type="entry name" value="Urocanase"/>
    <property type="match status" value="1"/>
</dbReference>
<dbReference type="EMBL" id="CAJPEX010001130">
    <property type="protein sequence ID" value="CAG0918300.1"/>
    <property type="molecule type" value="Genomic_DNA"/>
</dbReference>
<feature type="domain" description="Urocanase N-terminal" evidence="6">
    <location>
        <begin position="87"/>
        <end position="207"/>
    </location>
</feature>
<evidence type="ECO:0008006" key="10">
    <source>
        <dbReference type="Google" id="ProtNLM"/>
    </source>
</evidence>
<feature type="domain" description="Urocanase C-terminal" evidence="7">
    <location>
        <begin position="549"/>
        <end position="626"/>
    </location>
</feature>
<dbReference type="InterPro" id="IPR036190">
    <property type="entry name" value="Urocanase_sf"/>
</dbReference>
<dbReference type="InterPro" id="IPR023637">
    <property type="entry name" value="Urocanase-like"/>
</dbReference>
<accession>A0A7R9BMM3</accession>
<evidence type="ECO:0000256" key="4">
    <source>
        <dbReference type="SAM" id="MobiDB-lite"/>
    </source>
</evidence>
<dbReference type="GO" id="GO:0016153">
    <property type="term" value="F:urocanate hydratase activity"/>
    <property type="evidence" value="ECO:0007669"/>
    <property type="project" value="TreeGrafter"/>
</dbReference>
<dbReference type="Proteomes" id="UP000678499">
    <property type="component" value="Unassembled WGS sequence"/>
</dbReference>
<dbReference type="Gene3D" id="3.40.50.10730">
    <property type="entry name" value="Urocanase like domains"/>
    <property type="match status" value="1"/>
</dbReference>
<feature type="domain" description="Urocanase C-terminal" evidence="7">
    <location>
        <begin position="441"/>
        <end position="539"/>
    </location>
</feature>
<evidence type="ECO:0000256" key="2">
    <source>
        <dbReference type="ARBA" id="ARBA00023027"/>
    </source>
</evidence>
<dbReference type="EMBL" id="OA883167">
    <property type="protein sequence ID" value="CAD7278148.1"/>
    <property type="molecule type" value="Genomic_DNA"/>
</dbReference>
<evidence type="ECO:0000313" key="8">
    <source>
        <dbReference type="EMBL" id="CAD7278148.1"/>
    </source>
</evidence>
<evidence type="ECO:0000259" key="6">
    <source>
        <dbReference type="Pfam" id="PF17391"/>
    </source>
</evidence>
<proteinExistence type="predicted"/>
<dbReference type="PANTHER" id="PTHR12216:SF3">
    <property type="entry name" value="UROCANATE HYDRATASE"/>
    <property type="match status" value="1"/>
</dbReference>
<evidence type="ECO:0000256" key="3">
    <source>
        <dbReference type="ARBA" id="ARBA00023239"/>
    </source>
</evidence>
<dbReference type="UniPathway" id="UPA00379">
    <property type="reaction ID" value="UER00550"/>
</dbReference>
<keyword evidence="9" id="KW-1185">Reference proteome</keyword>
<feature type="region of interest" description="Disordered" evidence="4">
    <location>
        <begin position="14"/>
        <end position="34"/>
    </location>
</feature>
<dbReference type="FunFam" id="3.40.50.10730:FF:000002">
    <property type="entry name" value="Urocanate hydratase 1"/>
    <property type="match status" value="1"/>
</dbReference>
<keyword evidence="3" id="KW-0456">Lyase</keyword>
<protein>
    <recommendedName>
        <fullName evidence="10">Urocanate hydratase</fullName>
    </recommendedName>
</protein>
<evidence type="ECO:0000313" key="9">
    <source>
        <dbReference type="Proteomes" id="UP000678499"/>
    </source>
</evidence>
<dbReference type="InterPro" id="IPR035085">
    <property type="entry name" value="Urocanase_Rossmann-like"/>
</dbReference>
<dbReference type="Pfam" id="PF17391">
    <property type="entry name" value="Urocanase_N"/>
    <property type="match status" value="1"/>
</dbReference>